<dbReference type="InterPro" id="IPR042507">
    <property type="entry name" value="TBC1D19"/>
</dbReference>
<feature type="region of interest" description="Disordered" evidence="1">
    <location>
        <begin position="112"/>
        <end position="142"/>
    </location>
</feature>
<feature type="compositionally biased region" description="Low complexity" evidence="1">
    <location>
        <begin position="235"/>
        <end position="250"/>
    </location>
</feature>
<dbReference type="GeneID" id="39986346"/>
<sequence length="745" mass="82778">MSFGRPFAGRPVTSPSAASPVPAASSTSNNNNNNNNNNTTANSAASMGDVRPLQRNGPRCTSSTLTSTLPRPQNSAGGERRTGGAMKGLHGSTDNITHILQRELCNAAMRNEPNSVGTTREGSSGSHGNSNGQSGMEYTGPLTPDKMQSALSMIIKKQNSEWDSRRYSLLERRDIELVRARRRATAAGDTLNSNKSTESCCMLLHTLLEESRRQWGELLSTRVNALKREVRHGENNNSNNNKNGNDNNKNMNDDTDSEDVEWSAMQLYNILLAGVNSNATEKLLHTLRLINADSCNDAIDAFGLLTVFRAPIQELLIQHEALAPSLTTLRHYFAALHPSNGSPKATAYTEPSLHDAEVNLHEFLQHGGTPETIAKALRGTVSPSLRRLLYARALQLPLTATDGVSLFGGRGELQANQHGDFVAGNLTFATKYCRDKVKRRLHHSYSTKSQESTAKLLQAIVKIDNLQSVGNNDRYFIFSDETELLGISLVLDKSIPDVRLGNTLRQLGRPQQQVESYLVFLEDSMDENTQQQQQQQQQQQKQQQKQILRTPPSGFFPLRNSTMLIAPLCYVTGDTVEQYELVSAFFGQLWSRIQGPTPELLQCCWVFEALTTRFAAAACLHATRTLRYPPLRLAIPWILSAFTEVLEPAELLSFWDLILSYHVEEMFSDIAALSLPVDESLAERREGTCRPSALWLLPLLAASLFVYRAPLVERCATADEMLLVFKEAHHVRCRPLLQYLLFMAK</sequence>
<accession>A0A1X0NU07</accession>
<dbReference type="Proteomes" id="UP000192257">
    <property type="component" value="Unassembled WGS sequence"/>
</dbReference>
<evidence type="ECO:0000256" key="1">
    <source>
        <dbReference type="SAM" id="MobiDB-lite"/>
    </source>
</evidence>
<dbReference type="PANTHER" id="PTHR16110">
    <property type="entry name" value="TBC1 DOMAIN FAMILY MEMBER 19"/>
    <property type="match status" value="1"/>
</dbReference>
<dbReference type="RefSeq" id="XP_028882262.1">
    <property type="nucleotide sequence ID" value="XM_029026566.1"/>
</dbReference>
<name>A0A1X0NU07_9TRYP</name>
<dbReference type="AlphaFoldDB" id="A0A1X0NU07"/>
<feature type="compositionally biased region" description="Low complexity" evidence="1">
    <location>
        <begin position="11"/>
        <end position="46"/>
    </location>
</feature>
<protein>
    <submittedName>
        <fullName evidence="2">TBC1 domain family, member 19</fullName>
    </submittedName>
</protein>
<proteinExistence type="predicted"/>
<dbReference type="VEuPathDB" id="TriTrypDB:TM35_000182530"/>
<reference evidence="2 3" key="1">
    <citation type="submission" date="2017-03" db="EMBL/GenBank/DDBJ databases">
        <title>An alternative strategy for trypanosome survival in the mammalian bloodstream revealed through genome and transcriptome analysis of the ubiquitous bovine parasite Trypanosoma (Megatrypanum) theileri.</title>
        <authorList>
            <person name="Kelly S."/>
            <person name="Ivens A."/>
            <person name="Mott A."/>
            <person name="O'Neill E."/>
            <person name="Emms D."/>
            <person name="Macleod O."/>
            <person name="Voorheis P."/>
            <person name="Matthews J."/>
            <person name="Matthews K."/>
            <person name="Carrington M."/>
        </authorList>
    </citation>
    <scope>NUCLEOTIDE SEQUENCE [LARGE SCALE GENOMIC DNA]</scope>
    <source>
        <strain evidence="2">Edinburgh</strain>
    </source>
</reference>
<evidence type="ECO:0000313" key="3">
    <source>
        <dbReference type="Proteomes" id="UP000192257"/>
    </source>
</evidence>
<feature type="compositionally biased region" description="Polar residues" evidence="1">
    <location>
        <begin position="112"/>
        <end position="121"/>
    </location>
</feature>
<dbReference type="OrthoDB" id="10249775at2759"/>
<comment type="caution">
    <text evidence="2">The sequence shown here is derived from an EMBL/GenBank/DDBJ whole genome shotgun (WGS) entry which is preliminary data.</text>
</comment>
<dbReference type="EMBL" id="NBCO01000018">
    <property type="protein sequence ID" value="ORC88196.1"/>
    <property type="molecule type" value="Genomic_DNA"/>
</dbReference>
<organism evidence="2 3">
    <name type="scientific">Trypanosoma theileri</name>
    <dbReference type="NCBI Taxonomy" id="67003"/>
    <lineage>
        <taxon>Eukaryota</taxon>
        <taxon>Discoba</taxon>
        <taxon>Euglenozoa</taxon>
        <taxon>Kinetoplastea</taxon>
        <taxon>Metakinetoplastina</taxon>
        <taxon>Trypanosomatida</taxon>
        <taxon>Trypanosomatidae</taxon>
        <taxon>Trypanosoma</taxon>
    </lineage>
</organism>
<keyword evidence="3" id="KW-1185">Reference proteome</keyword>
<feature type="region of interest" description="Disordered" evidence="1">
    <location>
        <begin position="1"/>
        <end position="93"/>
    </location>
</feature>
<dbReference type="PANTHER" id="PTHR16110:SF1">
    <property type="entry name" value="TBC1 DOMAIN FAMILY MEMBER 19"/>
    <property type="match status" value="1"/>
</dbReference>
<feature type="compositionally biased region" description="Low complexity" evidence="1">
    <location>
        <begin position="122"/>
        <end position="135"/>
    </location>
</feature>
<feature type="region of interest" description="Disordered" evidence="1">
    <location>
        <begin position="229"/>
        <end position="256"/>
    </location>
</feature>
<evidence type="ECO:0000313" key="2">
    <source>
        <dbReference type="EMBL" id="ORC88196.1"/>
    </source>
</evidence>
<gene>
    <name evidence="2" type="ORF">TM35_000182530</name>
</gene>